<keyword evidence="2" id="KW-1185">Reference proteome</keyword>
<evidence type="ECO:0000313" key="1">
    <source>
        <dbReference type="EMBL" id="GAQ93915.1"/>
    </source>
</evidence>
<sequence length="276" mass="31473">MDSRIAKSLKMELNPVAIIWSDKKPENALQFKEGKWGCVMWMFASAAKGKVAVFDRNTYGCWGGGVGLGFGNKYLDFPGGLECFSYFLSNGNKEWDKGKNVAEQIKSYITKEFYDDFLEGERYLKSPERVMKFVEQLPMMEIPAKYVIFKPLKDVNPDEEPVVIVFPVNPHQLSALVVLANYEREGFENVIIPWGAGCQTIGIYAYRETASEKQRAVVGLTDLSARKAIKKQLGDYIFTFTVPFKMFLQMEENIEGSFLERHVWLSLIKAYESESV</sequence>
<dbReference type="STRING" id="86166.TAGGR_180"/>
<accession>A0A0U9HLN3</accession>
<evidence type="ECO:0000313" key="2">
    <source>
        <dbReference type="Proteomes" id="UP000054976"/>
    </source>
</evidence>
<comment type="caution">
    <text evidence="1">The sequence shown here is derived from an EMBL/GenBank/DDBJ whole genome shotgun (WGS) entry which is preliminary data.</text>
</comment>
<dbReference type="Pfam" id="PF02596">
    <property type="entry name" value="DUF169"/>
    <property type="match status" value="1"/>
</dbReference>
<reference evidence="2" key="1">
    <citation type="submission" date="2016-01" db="EMBL/GenBank/DDBJ databases">
        <title>Draft genome sequence of Thermodesulfovibrio aggregans strain TGE-P1.</title>
        <authorList>
            <person name="Sekiguchi Y."/>
            <person name="Ohashi A."/>
            <person name="Matsuura N."/>
            <person name="Tourlousse M.D."/>
        </authorList>
    </citation>
    <scope>NUCLEOTIDE SEQUENCE [LARGE SCALE GENOMIC DNA]</scope>
    <source>
        <strain evidence="2">TGE-P1</strain>
    </source>
</reference>
<dbReference type="Proteomes" id="UP000054976">
    <property type="component" value="Unassembled WGS sequence"/>
</dbReference>
<name>A0A0U9HLN3_9BACT</name>
<organism evidence="1 2">
    <name type="scientific">Thermodesulfovibrio aggregans</name>
    <dbReference type="NCBI Taxonomy" id="86166"/>
    <lineage>
        <taxon>Bacteria</taxon>
        <taxon>Pseudomonadati</taxon>
        <taxon>Nitrospirota</taxon>
        <taxon>Thermodesulfovibrionia</taxon>
        <taxon>Thermodesulfovibrionales</taxon>
        <taxon>Thermodesulfovibrionaceae</taxon>
        <taxon>Thermodesulfovibrio</taxon>
    </lineage>
</organism>
<protein>
    <recommendedName>
        <fullName evidence="3">DUF169 domain-containing protein</fullName>
    </recommendedName>
</protein>
<gene>
    <name evidence="1" type="ORF">TAGGR_180</name>
</gene>
<dbReference type="InterPro" id="IPR003748">
    <property type="entry name" value="DUF169"/>
</dbReference>
<proteinExistence type="predicted"/>
<dbReference type="AlphaFoldDB" id="A0A0U9HLN3"/>
<dbReference type="OrthoDB" id="9779322at2"/>
<evidence type="ECO:0008006" key="3">
    <source>
        <dbReference type="Google" id="ProtNLM"/>
    </source>
</evidence>
<dbReference type="RefSeq" id="WP_059175405.1">
    <property type="nucleotide sequence ID" value="NZ_BCNO01000001.1"/>
</dbReference>
<dbReference type="EMBL" id="BCNO01000001">
    <property type="protein sequence ID" value="GAQ93915.1"/>
    <property type="molecule type" value="Genomic_DNA"/>
</dbReference>